<organism evidence="2 4">
    <name type="scientific">Oleiagrimonas soli</name>
    <dbReference type="NCBI Taxonomy" id="1543381"/>
    <lineage>
        <taxon>Bacteria</taxon>
        <taxon>Pseudomonadati</taxon>
        <taxon>Pseudomonadota</taxon>
        <taxon>Gammaproteobacteria</taxon>
        <taxon>Lysobacterales</taxon>
        <taxon>Rhodanobacteraceae</taxon>
        <taxon>Oleiagrimonas</taxon>
    </lineage>
</organism>
<gene>
    <name evidence="3" type="ORF">HNQ86_002594</name>
    <name evidence="2" type="ORF">LF63_0113290</name>
</gene>
<evidence type="ECO:0000313" key="3">
    <source>
        <dbReference type="EMBL" id="MBB6185249.1"/>
    </source>
</evidence>
<keyword evidence="4" id="KW-1185">Reference proteome</keyword>
<protein>
    <submittedName>
        <fullName evidence="2">Uncharacterized protein</fullName>
    </submittedName>
</protein>
<name>A0A099CSY3_9GAMM</name>
<dbReference type="RefSeq" id="WP_043102571.1">
    <property type="nucleotide sequence ID" value="NZ_JACHET010000001.1"/>
</dbReference>
<proteinExistence type="predicted"/>
<evidence type="ECO:0000313" key="4">
    <source>
        <dbReference type="Proteomes" id="UP000029708"/>
    </source>
</evidence>
<reference evidence="2 4" key="1">
    <citation type="submission" date="2014-09" db="EMBL/GenBank/DDBJ databases">
        <title>Xanthomonadaceae 3.5X direct submission.</title>
        <authorList>
            <person name="Fang T."/>
            <person name="Wang H."/>
        </authorList>
    </citation>
    <scope>NUCLEOTIDE SEQUENCE [LARGE SCALE GENOMIC DNA]</scope>
    <source>
        <strain evidence="2 4">3.5X</strain>
    </source>
</reference>
<evidence type="ECO:0000313" key="5">
    <source>
        <dbReference type="Proteomes" id="UP000560000"/>
    </source>
</evidence>
<dbReference type="EMBL" id="JACHET010000001">
    <property type="protein sequence ID" value="MBB6185249.1"/>
    <property type="molecule type" value="Genomic_DNA"/>
</dbReference>
<accession>A0A099CSY3</accession>
<feature type="region of interest" description="Disordered" evidence="1">
    <location>
        <begin position="376"/>
        <end position="395"/>
    </location>
</feature>
<dbReference type="OrthoDB" id="6402880at2"/>
<dbReference type="EMBL" id="JROI01000015">
    <property type="protein sequence ID" value="KGI76894.1"/>
    <property type="molecule type" value="Genomic_DNA"/>
</dbReference>
<evidence type="ECO:0000256" key="1">
    <source>
        <dbReference type="SAM" id="MobiDB-lite"/>
    </source>
</evidence>
<reference evidence="3 5" key="2">
    <citation type="submission" date="2020-08" db="EMBL/GenBank/DDBJ databases">
        <title>Genomic Encyclopedia of Type Strains, Phase IV (KMG-IV): sequencing the most valuable type-strain genomes for metagenomic binning, comparative biology and taxonomic classification.</title>
        <authorList>
            <person name="Goeker M."/>
        </authorList>
    </citation>
    <scope>NUCLEOTIDE SEQUENCE [LARGE SCALE GENOMIC DNA]</scope>
    <source>
        <strain evidence="3 5">DSM 107085</strain>
    </source>
</reference>
<comment type="caution">
    <text evidence="2">The sequence shown here is derived from an EMBL/GenBank/DDBJ whole genome shotgun (WGS) entry which is preliminary data.</text>
</comment>
<evidence type="ECO:0000313" key="2">
    <source>
        <dbReference type="EMBL" id="KGI76894.1"/>
    </source>
</evidence>
<dbReference type="AlphaFoldDB" id="A0A099CSY3"/>
<dbReference type="Proteomes" id="UP000560000">
    <property type="component" value="Unassembled WGS sequence"/>
</dbReference>
<sequence length="536" mass="61601">MEKLSEIVTAIDAQLTETLLENFYAERKKLNGGNKWNGPLLQIQGGGKRSRQGYAFHKGGREELQFNVGFEDDGKYFRYGVAFSLEPSQDLPDPAVQLVPKMMLFNRLIEHFPKLLNLQMWVNEGDRSHHLPTGPIDSHWMRNGVFIFLGRRVRVPASGVPRRAIADAAHVLNMLWPLYEAIESEHSRATGNTEYKAARLCWNTNYWHSPSGREGKLTDVDTFEGEHGFGHEEWLFNHSTLIDGWKYGFIQALNRSQEKYQGQHLSLLLYAIDHNSKQRYWIGTIDDAEVLTKRDARRISHQFRKEGWLRAMREEVRSLELNPATLNDAETLVNVRYRPESLHMFDDLKPFPYRLLKSARYGQLQRLVTPISSILEESENEEESSGRNLSKTKATRHVSGGSYEVDLIQTQWQQSLENTLSEDVKGAKVDIERTVGGHRVDVVLALGKREIFIELKTFGPARKIIRDALSQLMEYAYWPDKHRCQTLLIVGPSEAGVEANTYLAMLRKRFGLPVHYLPYRNGRIAGIADWLKTLPE</sequence>
<dbReference type="HOGENOM" id="CLU_507918_0_0_6"/>
<dbReference type="Proteomes" id="UP000029708">
    <property type="component" value="Unassembled WGS sequence"/>
</dbReference>